<evidence type="ECO:0000256" key="1">
    <source>
        <dbReference type="SAM" id="SignalP"/>
    </source>
</evidence>
<gene>
    <name evidence="2" type="ORF">SAMN05421644_10977</name>
</gene>
<reference evidence="3" key="1">
    <citation type="submission" date="2016-10" db="EMBL/GenBank/DDBJ databases">
        <authorList>
            <person name="Varghese N."/>
            <person name="Submissions S."/>
        </authorList>
    </citation>
    <scope>NUCLEOTIDE SEQUENCE [LARGE SCALE GENOMIC DNA]</scope>
    <source>
        <strain evidence="3">DSM 173</strain>
    </source>
</reference>
<keyword evidence="1" id="KW-0732">Signal</keyword>
<evidence type="ECO:0000313" key="3">
    <source>
        <dbReference type="Proteomes" id="UP000198672"/>
    </source>
</evidence>
<dbReference type="Proteomes" id="UP000198672">
    <property type="component" value="Unassembled WGS sequence"/>
</dbReference>
<dbReference type="EMBL" id="FNOW01000009">
    <property type="protein sequence ID" value="SDX68569.1"/>
    <property type="molecule type" value="Genomic_DNA"/>
</dbReference>
<name>A0A1H3DSC9_ALLWA</name>
<proteinExistence type="predicted"/>
<keyword evidence="3" id="KW-1185">Reference proteome</keyword>
<dbReference type="Pfam" id="PF11306">
    <property type="entry name" value="DUF3108"/>
    <property type="match status" value="1"/>
</dbReference>
<feature type="signal peptide" evidence="1">
    <location>
        <begin position="1"/>
        <end position="35"/>
    </location>
</feature>
<organism evidence="2 3">
    <name type="scientific">Allochromatium warmingii</name>
    <name type="common">Chromatium warmingii</name>
    <dbReference type="NCBI Taxonomy" id="61595"/>
    <lineage>
        <taxon>Bacteria</taxon>
        <taxon>Pseudomonadati</taxon>
        <taxon>Pseudomonadota</taxon>
        <taxon>Gammaproteobacteria</taxon>
        <taxon>Chromatiales</taxon>
        <taxon>Chromatiaceae</taxon>
        <taxon>Allochromatium</taxon>
    </lineage>
</organism>
<dbReference type="STRING" id="61595.SAMN05421644_10977"/>
<evidence type="ECO:0000313" key="2">
    <source>
        <dbReference type="EMBL" id="SDX68569.1"/>
    </source>
</evidence>
<dbReference type="InterPro" id="IPR021457">
    <property type="entry name" value="DUF3108"/>
</dbReference>
<feature type="chain" id="PRO_5011667781" description="DUF3108 domain-containing protein" evidence="1">
    <location>
        <begin position="36"/>
        <end position="286"/>
    </location>
</feature>
<evidence type="ECO:0008006" key="4">
    <source>
        <dbReference type="Google" id="ProtNLM"/>
    </source>
</evidence>
<dbReference type="AlphaFoldDB" id="A0A1H3DSC9"/>
<accession>A0A1H3DSC9</accession>
<sequence length="286" mass="32660">MQGSSIAHSTRRLYVARRLWLTGWLLCVSGLAAHAAPAAPNWATQLTPLERRAQADILPLTLHYDISWSQWLQAGTVRVTVQPQSGRANAMMTAQARARSIGAVQAFWPYESSLNAEIWRQTLLPAQFDLTQIKNGERKTDQATYHQQQRMQVESTLTSASGRMKHTTHTHELEQIRDLLSLLLFLQQTELRLNQSLTLLVQPTDRLYRVSLRVVGHEARQVFETTWPTLKLTVSVQRVTPDLKLASYPKLRQATLWLSEVERVPVELQAELRVGSVAMRLRRLER</sequence>
<protein>
    <recommendedName>
        <fullName evidence="4">DUF3108 domain-containing protein</fullName>
    </recommendedName>
</protein>